<dbReference type="InterPro" id="IPR036673">
    <property type="entry name" value="Cyanovirin-N_sf"/>
</dbReference>
<protein>
    <recommendedName>
        <fullName evidence="1">Cyanovirin-N domain-containing protein</fullName>
    </recommendedName>
</protein>
<dbReference type="SMART" id="SM01111">
    <property type="entry name" value="CVNH"/>
    <property type="match status" value="1"/>
</dbReference>
<feature type="domain" description="Cyanovirin-N" evidence="1">
    <location>
        <begin position="135"/>
        <end position="230"/>
    </location>
</feature>
<dbReference type="EMBL" id="MU856230">
    <property type="protein sequence ID" value="KAK3897219.1"/>
    <property type="molecule type" value="Genomic_DNA"/>
</dbReference>
<name>A0AAN6MB67_9PEZI</name>
<evidence type="ECO:0000313" key="3">
    <source>
        <dbReference type="Proteomes" id="UP001303889"/>
    </source>
</evidence>
<reference evidence="2" key="2">
    <citation type="submission" date="2023-05" db="EMBL/GenBank/DDBJ databases">
        <authorList>
            <consortium name="Lawrence Berkeley National Laboratory"/>
            <person name="Steindorff A."/>
            <person name="Hensen N."/>
            <person name="Bonometti L."/>
            <person name="Westerberg I."/>
            <person name="Brannstrom I.O."/>
            <person name="Guillou S."/>
            <person name="Cros-Aarteil S."/>
            <person name="Calhoun S."/>
            <person name="Haridas S."/>
            <person name="Kuo A."/>
            <person name="Mondo S."/>
            <person name="Pangilinan J."/>
            <person name="Riley R."/>
            <person name="Labutti K."/>
            <person name="Andreopoulos B."/>
            <person name="Lipzen A."/>
            <person name="Chen C."/>
            <person name="Yanf M."/>
            <person name="Daum C."/>
            <person name="Ng V."/>
            <person name="Clum A."/>
            <person name="Ohm R."/>
            <person name="Martin F."/>
            <person name="Silar P."/>
            <person name="Natvig D."/>
            <person name="Lalanne C."/>
            <person name="Gautier V."/>
            <person name="Ament-Velasquez S.L."/>
            <person name="Kruys A."/>
            <person name="Hutchinson M.I."/>
            <person name="Powell A.J."/>
            <person name="Barry K."/>
            <person name="Miller A.N."/>
            <person name="Grigoriev I.V."/>
            <person name="Debuchy R."/>
            <person name="Gladieux P."/>
            <person name="Thoren M.H."/>
            <person name="Johannesson H."/>
        </authorList>
    </citation>
    <scope>NUCLEOTIDE SEQUENCE</scope>
    <source>
        <strain evidence="2">CBS 103.79</strain>
    </source>
</reference>
<comment type="caution">
    <text evidence="2">The sequence shown here is derived from an EMBL/GenBank/DDBJ whole genome shotgun (WGS) entry which is preliminary data.</text>
</comment>
<evidence type="ECO:0000313" key="2">
    <source>
        <dbReference type="EMBL" id="KAK3897219.1"/>
    </source>
</evidence>
<evidence type="ECO:0000259" key="1">
    <source>
        <dbReference type="SMART" id="SM01111"/>
    </source>
</evidence>
<dbReference type="Pfam" id="PF08881">
    <property type="entry name" value="CVNH"/>
    <property type="match status" value="1"/>
</dbReference>
<accession>A0AAN6MB67</accession>
<dbReference type="Gene3D" id="2.30.60.10">
    <property type="entry name" value="Cyanovirin-N"/>
    <property type="match status" value="1"/>
</dbReference>
<gene>
    <name evidence="2" type="ORF">C8A05DRAFT_39233</name>
</gene>
<dbReference type="AlphaFoldDB" id="A0AAN6MB67"/>
<organism evidence="2 3">
    <name type="scientific">Staphylotrichum tortipilum</name>
    <dbReference type="NCBI Taxonomy" id="2831512"/>
    <lineage>
        <taxon>Eukaryota</taxon>
        <taxon>Fungi</taxon>
        <taxon>Dikarya</taxon>
        <taxon>Ascomycota</taxon>
        <taxon>Pezizomycotina</taxon>
        <taxon>Sordariomycetes</taxon>
        <taxon>Sordariomycetidae</taxon>
        <taxon>Sordariales</taxon>
        <taxon>Chaetomiaceae</taxon>
        <taxon>Staphylotrichum</taxon>
    </lineage>
</organism>
<dbReference type="SUPFAM" id="SSF51322">
    <property type="entry name" value="Cyanovirin-N"/>
    <property type="match status" value="1"/>
</dbReference>
<keyword evidence="3" id="KW-1185">Reference proteome</keyword>
<dbReference type="Proteomes" id="UP001303889">
    <property type="component" value="Unassembled WGS sequence"/>
</dbReference>
<dbReference type="PANTHER" id="PTHR42076:SF1">
    <property type="entry name" value="CYANOVIRIN-N DOMAIN-CONTAINING PROTEIN"/>
    <property type="match status" value="1"/>
</dbReference>
<dbReference type="InterPro" id="IPR011058">
    <property type="entry name" value="Cyanovirin-N"/>
</dbReference>
<reference evidence="2" key="1">
    <citation type="journal article" date="2023" name="Mol. Phylogenet. Evol.">
        <title>Genome-scale phylogeny and comparative genomics of the fungal order Sordariales.</title>
        <authorList>
            <person name="Hensen N."/>
            <person name="Bonometti L."/>
            <person name="Westerberg I."/>
            <person name="Brannstrom I.O."/>
            <person name="Guillou S."/>
            <person name="Cros-Aarteil S."/>
            <person name="Calhoun S."/>
            <person name="Haridas S."/>
            <person name="Kuo A."/>
            <person name="Mondo S."/>
            <person name="Pangilinan J."/>
            <person name="Riley R."/>
            <person name="LaButti K."/>
            <person name="Andreopoulos B."/>
            <person name="Lipzen A."/>
            <person name="Chen C."/>
            <person name="Yan M."/>
            <person name="Daum C."/>
            <person name="Ng V."/>
            <person name="Clum A."/>
            <person name="Steindorff A."/>
            <person name="Ohm R.A."/>
            <person name="Martin F."/>
            <person name="Silar P."/>
            <person name="Natvig D.O."/>
            <person name="Lalanne C."/>
            <person name="Gautier V."/>
            <person name="Ament-Velasquez S.L."/>
            <person name="Kruys A."/>
            <person name="Hutchinson M.I."/>
            <person name="Powell A.J."/>
            <person name="Barry K."/>
            <person name="Miller A.N."/>
            <person name="Grigoriev I.V."/>
            <person name="Debuchy R."/>
            <person name="Gladieux P."/>
            <person name="Hiltunen Thoren M."/>
            <person name="Johannesson H."/>
        </authorList>
    </citation>
    <scope>NUCLEOTIDE SEQUENCE</scope>
    <source>
        <strain evidence="2">CBS 103.79</strain>
    </source>
</reference>
<dbReference type="PANTHER" id="PTHR42076">
    <property type="entry name" value="CYANOVIRIN-N HOMOLOG"/>
    <property type="match status" value="1"/>
</dbReference>
<sequence length="660" mass="73749">MHYSSTSENFGLNPNDGFWLLCDCQSILADEDGNKQLIPNKFGLHEWFSVTRDGQLRYGRNNGFNLLDENHVDRCNASLFGGSILTVPVKGHSGDWVNVRMCLDFFLTNEMGLVMCSEPSENLCESVAMLRVDQPYSSSSHPPTYLSGLCVGYDGMLHASQIDLNLHYGNHNGNFIKKKNGYFGDTARDFYFDTYGHFRCSLQDWYKNYGSPIDYDLWKDVKNVDGVLTIQDPVGDWDARGAFMRIMEDIPFLGYGVALADLARGDTDEARRAAAECSLSTIAAVTTFFATALLGPVGACVAAAAIGTGAMLAREGMRANMGEPSFFTKSVGAAMAEFFFSEFLVIAGIGLDSLVGSFVDMMEEDFVQLEIDSMLSKLAFYAGKKELKSLANDEFKFLMDTVLEAIRHGQSLEEAKAEIDEKIDDWFRNTASPELKKQISDTMTSMGYTWSDQTILDDIYQNATTDDFADTARLKKVIETTVQHILPYGANPYTTARDTITAEGYMGKCSLTDELVNKVAGMVLKFVYRTTDQLSDPDHIRRVRLSITRIRYTYSNDLVSRIVNELNDSNWYDSSIGLDQTMKRIFSKLPSADVNSLQKLISKSVYNSGYFETDKDVPNIEADLDSTGFVYDSYIDLCDHIDQLVAQYCALHQRVMPSAP</sequence>
<proteinExistence type="predicted"/>